<evidence type="ECO:0000256" key="2">
    <source>
        <dbReference type="ARBA" id="ARBA00023015"/>
    </source>
</evidence>
<name>A0ABV9Y850_9PSEU</name>
<dbReference type="PANTHER" id="PTHR35807:SF1">
    <property type="entry name" value="TRANSCRIPTIONAL REGULATOR REDD"/>
    <property type="match status" value="1"/>
</dbReference>
<organism evidence="7 8">
    <name type="scientific">Saccharothrix xinjiangensis</name>
    <dbReference type="NCBI Taxonomy" id="204798"/>
    <lineage>
        <taxon>Bacteria</taxon>
        <taxon>Bacillati</taxon>
        <taxon>Actinomycetota</taxon>
        <taxon>Actinomycetes</taxon>
        <taxon>Pseudonocardiales</taxon>
        <taxon>Pseudonocardiaceae</taxon>
        <taxon>Saccharothrix</taxon>
    </lineage>
</organism>
<evidence type="ECO:0000256" key="1">
    <source>
        <dbReference type="ARBA" id="ARBA00005820"/>
    </source>
</evidence>
<keyword evidence="2" id="KW-0805">Transcription regulation</keyword>
<dbReference type="SMART" id="SM01043">
    <property type="entry name" value="BTAD"/>
    <property type="match status" value="1"/>
</dbReference>
<evidence type="ECO:0000313" key="7">
    <source>
        <dbReference type="EMBL" id="MFC5057807.1"/>
    </source>
</evidence>
<dbReference type="PANTHER" id="PTHR35807">
    <property type="entry name" value="TRANSCRIPTIONAL REGULATOR REDD-RELATED"/>
    <property type="match status" value="1"/>
</dbReference>
<dbReference type="InterPro" id="IPR051677">
    <property type="entry name" value="AfsR-DnrI-RedD_regulator"/>
</dbReference>
<keyword evidence="8" id="KW-1185">Reference proteome</keyword>
<dbReference type="InterPro" id="IPR016032">
    <property type="entry name" value="Sig_transdc_resp-reg_C-effctor"/>
</dbReference>
<dbReference type="Proteomes" id="UP001595833">
    <property type="component" value="Unassembled WGS sequence"/>
</dbReference>
<accession>A0ABV9Y850</accession>
<keyword evidence="3 5" id="KW-0238">DNA-binding</keyword>
<dbReference type="RefSeq" id="WP_344036103.1">
    <property type="nucleotide sequence ID" value="NZ_BAAAKE010000004.1"/>
</dbReference>
<dbReference type="SUPFAM" id="SSF48452">
    <property type="entry name" value="TPR-like"/>
    <property type="match status" value="2"/>
</dbReference>
<evidence type="ECO:0000256" key="4">
    <source>
        <dbReference type="ARBA" id="ARBA00023163"/>
    </source>
</evidence>
<proteinExistence type="inferred from homology"/>
<evidence type="ECO:0000256" key="3">
    <source>
        <dbReference type="ARBA" id="ARBA00023125"/>
    </source>
</evidence>
<evidence type="ECO:0000259" key="6">
    <source>
        <dbReference type="PROSITE" id="PS51755"/>
    </source>
</evidence>
<dbReference type="Pfam" id="PF03704">
    <property type="entry name" value="BTAD"/>
    <property type="match status" value="1"/>
</dbReference>
<dbReference type="SUPFAM" id="SSF46894">
    <property type="entry name" value="C-terminal effector domain of the bipartite response regulators"/>
    <property type="match status" value="1"/>
</dbReference>
<dbReference type="InterPro" id="IPR011990">
    <property type="entry name" value="TPR-like_helical_dom_sf"/>
</dbReference>
<dbReference type="PROSITE" id="PS51755">
    <property type="entry name" value="OMPR_PHOB"/>
    <property type="match status" value="1"/>
</dbReference>
<keyword evidence="4" id="KW-0804">Transcription</keyword>
<feature type="DNA-binding region" description="OmpR/PhoB-type" evidence="5">
    <location>
        <begin position="1"/>
        <end position="93"/>
    </location>
</feature>
<dbReference type="InterPro" id="IPR036388">
    <property type="entry name" value="WH-like_DNA-bd_sf"/>
</dbReference>
<dbReference type="Gene3D" id="1.10.10.10">
    <property type="entry name" value="Winged helix-like DNA-binding domain superfamily/Winged helix DNA-binding domain"/>
    <property type="match status" value="1"/>
</dbReference>
<gene>
    <name evidence="7" type="ORF">ACFPFM_29180</name>
</gene>
<dbReference type="Pfam" id="PF00486">
    <property type="entry name" value="Trans_reg_C"/>
    <property type="match status" value="1"/>
</dbReference>
<dbReference type="InterPro" id="IPR027417">
    <property type="entry name" value="P-loop_NTPase"/>
</dbReference>
<dbReference type="SMART" id="SM00862">
    <property type="entry name" value="Trans_reg_C"/>
    <property type="match status" value="1"/>
</dbReference>
<dbReference type="PRINTS" id="PR00364">
    <property type="entry name" value="DISEASERSIST"/>
</dbReference>
<dbReference type="SUPFAM" id="SSF52540">
    <property type="entry name" value="P-loop containing nucleoside triphosphate hydrolases"/>
    <property type="match status" value="1"/>
</dbReference>
<dbReference type="EMBL" id="JBHSJB010000028">
    <property type="protein sequence ID" value="MFC5057807.1"/>
    <property type="molecule type" value="Genomic_DNA"/>
</dbReference>
<dbReference type="CDD" id="cd15831">
    <property type="entry name" value="BTAD"/>
    <property type="match status" value="1"/>
</dbReference>
<evidence type="ECO:0000313" key="8">
    <source>
        <dbReference type="Proteomes" id="UP001595833"/>
    </source>
</evidence>
<comment type="caution">
    <text evidence="7">The sequence shown here is derived from an EMBL/GenBank/DDBJ whole genome shotgun (WGS) entry which is preliminary data.</text>
</comment>
<sequence>MIRFNVLGPLEVWHGAERVAVPSGRGRVLLATLLLRANEQVTVDELVDRLWDGGASKPERAKATLQMVVRRLRQALGEANVVRTVVGGYFADVPPGALDLHRFRELVARDRLAEALALWRGAPLADVASDVLHRDDVAPLLEERLAVLERRVAADLGAGRSAELVPELRSLTARHPLRERFWGALVLALHRSGRTAEALAAYQEVRGLLAEELGIDPSEELRSLHQVVLGASPPRAARPVAPPRQVAAAAQQLPADVRSFTGRQAELAALDRLVADTRAATVVAITGMGGLGKTALAVHWAHSRAADFPDGRLFANLRGFDHDTPPLAPEQALTHLLGALGTSPERIPAALDQQVALYRSLLADRRALVVLDNAADVAQVRPLLPSGPGNFVLVTGRNDLRGLLALNDAVLVRLDVLAPVEGLDLLRRILGPERVDAETGASAELVEVCGGLPLALRVAAATMAAEGCAAADYVAALKSGDRLSGLEIPGDPASAVRVTFHLSYRALTPSARQLFRLLGVVPCRDFTAETAAALTGAGLDGARRALAELLRAHLLEQPQPGRFVMHDLLRLHAEACATTEESEEDRRLAAARLLDFYLHNVDRADRVSRRSRTQLPLTPVADTVPLLSFEDRRRAMGWVGSEMPNLRVLIPFAAERGWHEHAWQIPAAMWSYLHTHYVWAEWRALTEIALASARHLGNRFAEAIALHTLGSMTRRVRPEDSLVELSLALEIREEIRHEHGTAATCLELSGAYESLGRYAEAVAHGERVVELWTAQGNQEGLAVALNNLAGTLSLAGHHEQALAVGERAVDLYRRSSGMWSVKHAQETVAQILHRMGRWAEAAATYESIFATGVGDMSRLAALHTHTHYSDLLLDLGDLAAARVHLGHALDIAVATGYPDVDDIRAGLARLG</sequence>
<dbReference type="Pfam" id="PF13424">
    <property type="entry name" value="TPR_12"/>
    <property type="match status" value="1"/>
</dbReference>
<comment type="similarity">
    <text evidence="1">Belongs to the AfsR/DnrI/RedD regulatory family.</text>
</comment>
<feature type="domain" description="OmpR/PhoB-type" evidence="6">
    <location>
        <begin position="1"/>
        <end position="93"/>
    </location>
</feature>
<protein>
    <submittedName>
        <fullName evidence="7">BTAD domain-containing putative transcriptional regulator</fullName>
    </submittedName>
</protein>
<dbReference type="InterPro" id="IPR005158">
    <property type="entry name" value="BTAD"/>
</dbReference>
<dbReference type="Gene3D" id="1.25.40.10">
    <property type="entry name" value="Tetratricopeptide repeat domain"/>
    <property type="match status" value="2"/>
</dbReference>
<reference evidence="8" key="1">
    <citation type="journal article" date="2019" name="Int. J. Syst. Evol. Microbiol.">
        <title>The Global Catalogue of Microorganisms (GCM) 10K type strain sequencing project: providing services to taxonomists for standard genome sequencing and annotation.</title>
        <authorList>
            <consortium name="The Broad Institute Genomics Platform"/>
            <consortium name="The Broad Institute Genome Sequencing Center for Infectious Disease"/>
            <person name="Wu L."/>
            <person name="Ma J."/>
        </authorList>
    </citation>
    <scope>NUCLEOTIDE SEQUENCE [LARGE SCALE GENOMIC DNA]</scope>
    <source>
        <strain evidence="8">KCTC 12848</strain>
    </source>
</reference>
<evidence type="ECO:0000256" key="5">
    <source>
        <dbReference type="PROSITE-ProRule" id="PRU01091"/>
    </source>
</evidence>
<dbReference type="InterPro" id="IPR001867">
    <property type="entry name" value="OmpR/PhoB-type_DNA-bd"/>
</dbReference>
<dbReference type="Gene3D" id="3.40.50.300">
    <property type="entry name" value="P-loop containing nucleotide triphosphate hydrolases"/>
    <property type="match status" value="1"/>
</dbReference>